<gene>
    <name evidence="2" type="ORF">ON006_17760</name>
</gene>
<dbReference type="EMBL" id="CP112998">
    <property type="protein sequence ID" value="WAC09600.1"/>
    <property type="molecule type" value="Genomic_DNA"/>
</dbReference>
<keyword evidence="1" id="KW-0812">Transmembrane</keyword>
<evidence type="ECO:0000256" key="1">
    <source>
        <dbReference type="SAM" id="Phobius"/>
    </source>
</evidence>
<accession>A0A9E8SHZ3</accession>
<keyword evidence="1" id="KW-0472">Membrane</keyword>
<feature type="transmembrane region" description="Helical" evidence="1">
    <location>
        <begin position="7"/>
        <end position="24"/>
    </location>
</feature>
<evidence type="ECO:0000313" key="2">
    <source>
        <dbReference type="EMBL" id="WAC09600.1"/>
    </source>
</evidence>
<dbReference type="RefSeq" id="WP_244820716.1">
    <property type="nucleotide sequence ID" value="NZ_CP112998.1"/>
</dbReference>
<organism evidence="2 3">
    <name type="scientific">Dyadobacter pollutisoli</name>
    <dbReference type="NCBI Taxonomy" id="2910158"/>
    <lineage>
        <taxon>Bacteria</taxon>
        <taxon>Pseudomonadati</taxon>
        <taxon>Bacteroidota</taxon>
        <taxon>Cytophagia</taxon>
        <taxon>Cytophagales</taxon>
        <taxon>Spirosomataceae</taxon>
        <taxon>Dyadobacter</taxon>
    </lineage>
</organism>
<feature type="transmembrane region" description="Helical" evidence="1">
    <location>
        <begin position="36"/>
        <end position="54"/>
    </location>
</feature>
<name>A0A9E8SHZ3_9BACT</name>
<sequence>MIKNSKLSRTIQLALAFGFFAVWVLEFRRAGLFESYWLLLLSISCLLVFQLNRLKAANEAKTKEEGTLKIHQTKARKAAKK</sequence>
<reference evidence="2" key="1">
    <citation type="submission" date="2022-11" db="EMBL/GenBank/DDBJ databases">
        <title>Dyadobacter pollutisoli sp. nov., isolated from plastic dumped soil.</title>
        <authorList>
            <person name="Kim J.M."/>
            <person name="Kim K.R."/>
            <person name="Lee J.K."/>
            <person name="Hao L."/>
            <person name="Jeon C.O."/>
        </authorList>
    </citation>
    <scope>NUCLEOTIDE SEQUENCE</scope>
    <source>
        <strain evidence="2">U1</strain>
    </source>
</reference>
<keyword evidence="3" id="KW-1185">Reference proteome</keyword>
<keyword evidence="1" id="KW-1133">Transmembrane helix</keyword>
<dbReference type="Proteomes" id="UP001164653">
    <property type="component" value="Chromosome"/>
</dbReference>
<protein>
    <submittedName>
        <fullName evidence="2">Uncharacterized protein</fullName>
    </submittedName>
</protein>
<dbReference type="KEGG" id="dpf:ON006_17760"/>
<dbReference type="AlphaFoldDB" id="A0A9E8SHZ3"/>
<proteinExistence type="predicted"/>
<evidence type="ECO:0000313" key="3">
    <source>
        <dbReference type="Proteomes" id="UP001164653"/>
    </source>
</evidence>